<gene>
    <name evidence="1" type="ORF">GGR08_000566</name>
</gene>
<evidence type="ECO:0000313" key="2">
    <source>
        <dbReference type="Proteomes" id="UP000585970"/>
    </source>
</evidence>
<reference evidence="1 2" key="1">
    <citation type="submission" date="2020-08" db="EMBL/GenBank/DDBJ databases">
        <title>Genomic Encyclopedia of Type Strains, Phase IV (KMG-IV): sequencing the most valuable type-strain genomes for metagenomic binning, comparative biology and taxonomic classification.</title>
        <authorList>
            <person name="Goeker M."/>
        </authorList>
    </citation>
    <scope>NUCLEOTIDE SEQUENCE [LARGE SCALE GENOMIC DNA]</scope>
    <source>
        <strain evidence="1 2">DSM 100694</strain>
    </source>
</reference>
<organism evidence="1 2">
    <name type="scientific">Bartonella fuyuanensis</name>
    <dbReference type="NCBI Taxonomy" id="1460968"/>
    <lineage>
        <taxon>Bacteria</taxon>
        <taxon>Pseudomonadati</taxon>
        <taxon>Pseudomonadota</taxon>
        <taxon>Alphaproteobacteria</taxon>
        <taxon>Hyphomicrobiales</taxon>
        <taxon>Bartonellaceae</taxon>
        <taxon>Bartonella</taxon>
    </lineage>
</organism>
<dbReference type="Proteomes" id="UP000585970">
    <property type="component" value="Unassembled WGS sequence"/>
</dbReference>
<keyword evidence="2" id="KW-1185">Reference proteome</keyword>
<comment type="caution">
    <text evidence="1">The sequence shown here is derived from an EMBL/GenBank/DDBJ whole genome shotgun (WGS) entry which is preliminary data.</text>
</comment>
<dbReference type="EMBL" id="JACIFE010000003">
    <property type="protein sequence ID" value="MBB4076273.1"/>
    <property type="molecule type" value="Genomic_DNA"/>
</dbReference>
<dbReference type="AlphaFoldDB" id="A0A840DX77"/>
<evidence type="ECO:0000313" key="1">
    <source>
        <dbReference type="EMBL" id="MBB4076273.1"/>
    </source>
</evidence>
<proteinExistence type="predicted"/>
<name>A0A840DX77_9HYPH</name>
<sequence length="31" mass="3760">MLKYFFMHGSTCWTGLWRFTVFRENMQGDVA</sequence>
<accession>A0A840DX77</accession>
<protein>
    <submittedName>
        <fullName evidence="1">Uncharacterized protein</fullName>
    </submittedName>
</protein>